<feature type="signal peptide" evidence="1">
    <location>
        <begin position="1"/>
        <end position="22"/>
    </location>
</feature>
<protein>
    <recommendedName>
        <fullName evidence="4">Secreted protein</fullName>
    </recommendedName>
</protein>
<proteinExistence type="predicted"/>
<organism evidence="2 3">
    <name type="scientific">Aquabacterium soli</name>
    <dbReference type="NCBI Taxonomy" id="2493092"/>
    <lineage>
        <taxon>Bacteria</taxon>
        <taxon>Pseudomonadati</taxon>
        <taxon>Pseudomonadota</taxon>
        <taxon>Betaproteobacteria</taxon>
        <taxon>Burkholderiales</taxon>
        <taxon>Aquabacterium</taxon>
    </lineage>
</organism>
<gene>
    <name evidence="2" type="ORF">EIP75_02900</name>
</gene>
<keyword evidence="1" id="KW-0732">Signal</keyword>
<reference evidence="2 3" key="1">
    <citation type="submission" date="2018-12" db="EMBL/GenBank/DDBJ databases">
        <title>The whole draft genome of Aquabacterium sp. SJQ9.</title>
        <authorList>
            <person name="Sun L."/>
            <person name="Gao X."/>
            <person name="Chen W."/>
            <person name="Huang K."/>
        </authorList>
    </citation>
    <scope>NUCLEOTIDE SEQUENCE [LARGE SCALE GENOMIC DNA]</scope>
    <source>
        <strain evidence="2 3">SJQ9</strain>
    </source>
</reference>
<comment type="caution">
    <text evidence="2">The sequence shown here is derived from an EMBL/GenBank/DDBJ whole genome shotgun (WGS) entry which is preliminary data.</text>
</comment>
<dbReference type="AlphaFoldDB" id="A0A3R8SA72"/>
<name>A0A3R8SA72_9BURK</name>
<keyword evidence="3" id="KW-1185">Reference proteome</keyword>
<sequence>MKRLATLVLAALACMISVPSFAQGQVAREQRDQFAATTAERCIQTQRADPTQAAQTDAGIRQFCGCYSRRVADAMPDDVLNTSVSAATPEQLATTQSIMRQAAQACRSASQP</sequence>
<evidence type="ECO:0008006" key="4">
    <source>
        <dbReference type="Google" id="ProtNLM"/>
    </source>
</evidence>
<accession>A0A3R8SA72</accession>
<dbReference type="EMBL" id="RSED01000002">
    <property type="protein sequence ID" value="RRS05829.1"/>
    <property type="molecule type" value="Genomic_DNA"/>
</dbReference>
<dbReference type="RefSeq" id="WP_125241736.1">
    <property type="nucleotide sequence ID" value="NZ_RSED01000002.1"/>
</dbReference>
<dbReference type="Proteomes" id="UP000269265">
    <property type="component" value="Unassembled WGS sequence"/>
</dbReference>
<evidence type="ECO:0000313" key="2">
    <source>
        <dbReference type="EMBL" id="RRS05829.1"/>
    </source>
</evidence>
<evidence type="ECO:0000313" key="3">
    <source>
        <dbReference type="Proteomes" id="UP000269265"/>
    </source>
</evidence>
<evidence type="ECO:0000256" key="1">
    <source>
        <dbReference type="SAM" id="SignalP"/>
    </source>
</evidence>
<feature type="chain" id="PRO_5018722582" description="Secreted protein" evidence="1">
    <location>
        <begin position="23"/>
        <end position="112"/>
    </location>
</feature>